<dbReference type="PRINTS" id="PR00449">
    <property type="entry name" value="RASTRNSFRMNG"/>
</dbReference>
<dbReference type="InterPro" id="IPR052236">
    <property type="entry name" value="Small_GTPase_RasD"/>
</dbReference>
<dbReference type="InterPro" id="IPR001806">
    <property type="entry name" value="Small_GTPase"/>
</dbReference>
<dbReference type="InterPro" id="IPR027417">
    <property type="entry name" value="P-loop_NTPase"/>
</dbReference>
<dbReference type="OrthoDB" id="265044at2759"/>
<dbReference type="SMART" id="SM00174">
    <property type="entry name" value="RHO"/>
    <property type="match status" value="1"/>
</dbReference>
<keyword evidence="2" id="KW-1003">Cell membrane</keyword>
<accession>A0A7R8ZJ71</accession>
<dbReference type="InterPro" id="IPR005225">
    <property type="entry name" value="Small_GTP-bd"/>
</dbReference>
<dbReference type="AlphaFoldDB" id="A0A7R8ZJ71"/>
<dbReference type="GO" id="GO:0005525">
    <property type="term" value="F:GTP binding"/>
    <property type="evidence" value="ECO:0007669"/>
    <property type="project" value="UniProtKB-KW"/>
</dbReference>
<dbReference type="SUPFAM" id="SSF52540">
    <property type="entry name" value="P-loop containing nucleoside triphosphate hydrolases"/>
    <property type="match status" value="1"/>
</dbReference>
<evidence type="ECO:0000256" key="4">
    <source>
        <dbReference type="ARBA" id="ARBA00023134"/>
    </source>
</evidence>
<dbReference type="PANTHER" id="PTHR46149:SF7">
    <property type="entry name" value="GTP-BINDING PROTEIN DI-RAS2"/>
    <property type="match status" value="1"/>
</dbReference>
<evidence type="ECO:0000256" key="2">
    <source>
        <dbReference type="ARBA" id="ARBA00022475"/>
    </source>
</evidence>
<dbReference type="SMART" id="SM00175">
    <property type="entry name" value="RAB"/>
    <property type="match status" value="1"/>
</dbReference>
<sequence length="190" mass="21595">MHYGVEAFELLKVVCNDYPQVKSEKAVGGKASPCQLAGGVSMSETDRVRLVLLGDLAVGKSSILKRFLENTFNPQHKPTIEDLFCEEFDLGTSTLRVDFLDTSGDYQFPAMRRLNISSAQGFILVYAIDNGPSFQVLRSSLREIQEIRSDYEDIPIVIVGNKMDLSHHRQLHKEDVTEWVEQEFPKLRMR</sequence>
<dbReference type="Pfam" id="PF00071">
    <property type="entry name" value="Ras"/>
    <property type="match status" value="1"/>
</dbReference>
<dbReference type="SMART" id="SM00173">
    <property type="entry name" value="RAS"/>
    <property type="match status" value="1"/>
</dbReference>
<evidence type="ECO:0000256" key="5">
    <source>
        <dbReference type="ARBA" id="ARBA00023136"/>
    </source>
</evidence>
<dbReference type="GO" id="GO:0003924">
    <property type="term" value="F:GTPase activity"/>
    <property type="evidence" value="ECO:0007669"/>
    <property type="project" value="InterPro"/>
</dbReference>
<evidence type="ECO:0000256" key="3">
    <source>
        <dbReference type="ARBA" id="ARBA00022481"/>
    </source>
</evidence>
<dbReference type="EMBL" id="OB660196">
    <property type="protein sequence ID" value="CAD7223417.1"/>
    <property type="molecule type" value="Genomic_DNA"/>
</dbReference>
<reference evidence="8" key="1">
    <citation type="submission" date="2020-11" db="EMBL/GenBank/DDBJ databases">
        <authorList>
            <person name="Tran Van P."/>
        </authorList>
    </citation>
    <scope>NUCLEOTIDE SEQUENCE</scope>
</reference>
<keyword evidence="4" id="KW-0342">GTP-binding</keyword>
<keyword evidence="5" id="KW-0472">Membrane</keyword>
<comment type="similarity">
    <text evidence="7">Belongs to the small GTPase superfamily. RasD family.</text>
</comment>
<evidence type="ECO:0000256" key="7">
    <source>
        <dbReference type="ARBA" id="ARBA00038061"/>
    </source>
</evidence>
<keyword evidence="6" id="KW-0449">Lipoprotein</keyword>
<keyword evidence="4" id="KW-0547">Nucleotide-binding</keyword>
<dbReference type="GO" id="GO:0005886">
    <property type="term" value="C:plasma membrane"/>
    <property type="evidence" value="ECO:0007669"/>
    <property type="project" value="UniProtKB-SubCell"/>
</dbReference>
<proteinExistence type="inferred from homology"/>
<name>A0A7R8ZJ71_9CRUS</name>
<gene>
    <name evidence="8" type="ORF">CTOB1V02_LOCUS1402</name>
</gene>
<dbReference type="PROSITE" id="PS51421">
    <property type="entry name" value="RAS"/>
    <property type="match status" value="1"/>
</dbReference>
<evidence type="ECO:0000256" key="6">
    <source>
        <dbReference type="ARBA" id="ARBA00023288"/>
    </source>
</evidence>
<dbReference type="Gene3D" id="3.40.50.300">
    <property type="entry name" value="P-loop containing nucleotide triphosphate hydrolases"/>
    <property type="match status" value="1"/>
</dbReference>
<organism evidence="8">
    <name type="scientific">Cyprideis torosa</name>
    <dbReference type="NCBI Taxonomy" id="163714"/>
    <lineage>
        <taxon>Eukaryota</taxon>
        <taxon>Metazoa</taxon>
        <taxon>Ecdysozoa</taxon>
        <taxon>Arthropoda</taxon>
        <taxon>Crustacea</taxon>
        <taxon>Oligostraca</taxon>
        <taxon>Ostracoda</taxon>
        <taxon>Podocopa</taxon>
        <taxon>Podocopida</taxon>
        <taxon>Cytherocopina</taxon>
        <taxon>Cytheroidea</taxon>
        <taxon>Cytherideidae</taxon>
        <taxon>Cyprideis</taxon>
    </lineage>
</organism>
<evidence type="ECO:0000256" key="1">
    <source>
        <dbReference type="ARBA" id="ARBA00004193"/>
    </source>
</evidence>
<comment type="subcellular location">
    <subcellularLocation>
        <location evidence="1">Cell membrane</location>
        <topology evidence="1">Lipid-anchor</topology>
    </subcellularLocation>
</comment>
<evidence type="ECO:0000313" key="8">
    <source>
        <dbReference type="EMBL" id="CAD7223417.1"/>
    </source>
</evidence>
<keyword evidence="3" id="KW-0488">Methylation</keyword>
<protein>
    <submittedName>
        <fullName evidence="8">Uncharacterized protein</fullName>
    </submittedName>
</protein>
<dbReference type="PROSITE" id="PS51419">
    <property type="entry name" value="RAB"/>
    <property type="match status" value="1"/>
</dbReference>
<dbReference type="PANTHER" id="PTHR46149">
    <property type="entry name" value="MIP08469P"/>
    <property type="match status" value="1"/>
</dbReference>
<dbReference type="NCBIfam" id="TIGR00231">
    <property type="entry name" value="small_GTP"/>
    <property type="match status" value="1"/>
</dbReference>